<dbReference type="GO" id="GO:0016787">
    <property type="term" value="F:hydrolase activity"/>
    <property type="evidence" value="ECO:0007669"/>
    <property type="project" value="UniProtKB-KW"/>
</dbReference>
<dbReference type="InterPro" id="IPR002934">
    <property type="entry name" value="Polymerase_NTP_transf_dom"/>
</dbReference>
<accession>A0A7X1TSD5</accession>
<evidence type="ECO:0000256" key="2">
    <source>
        <dbReference type="ARBA" id="ARBA00022649"/>
    </source>
</evidence>
<keyword evidence="9" id="KW-1185">Reference proteome</keyword>
<evidence type="ECO:0000256" key="4">
    <source>
        <dbReference type="ARBA" id="ARBA00022741"/>
    </source>
</evidence>
<dbReference type="PANTHER" id="PTHR34139">
    <property type="entry name" value="UPF0331 PROTEIN MJ0127"/>
    <property type="match status" value="1"/>
</dbReference>
<dbReference type="GO" id="GO:0000166">
    <property type="term" value="F:nucleotide binding"/>
    <property type="evidence" value="ECO:0007669"/>
    <property type="project" value="UniProtKB-KW"/>
</dbReference>
<dbReference type="InterPro" id="IPR008201">
    <property type="entry name" value="HepT-like"/>
</dbReference>
<dbReference type="Pfam" id="PF01909">
    <property type="entry name" value="NTP_transf_2"/>
    <property type="match status" value="1"/>
</dbReference>
<dbReference type="PANTHER" id="PTHR34139:SF1">
    <property type="entry name" value="RNASE MJ1380-RELATED"/>
    <property type="match status" value="1"/>
</dbReference>
<gene>
    <name evidence="8" type="ORF">F8S09_11305</name>
</gene>
<proteinExistence type="predicted"/>
<dbReference type="CDD" id="cd05403">
    <property type="entry name" value="NT_KNTase_like"/>
    <property type="match status" value="1"/>
</dbReference>
<keyword evidence="3" id="KW-0540">Nuclease</keyword>
<dbReference type="InterPro" id="IPR051813">
    <property type="entry name" value="HepT_RNase_toxin"/>
</dbReference>
<evidence type="ECO:0000313" key="9">
    <source>
        <dbReference type="Proteomes" id="UP000484842"/>
    </source>
</evidence>
<dbReference type="GO" id="GO:0004540">
    <property type="term" value="F:RNA nuclease activity"/>
    <property type="evidence" value="ECO:0007669"/>
    <property type="project" value="InterPro"/>
</dbReference>
<dbReference type="InterPro" id="IPR043519">
    <property type="entry name" value="NT_sf"/>
</dbReference>
<dbReference type="EMBL" id="WBSL01000005">
    <property type="protein sequence ID" value="MPY67272.1"/>
    <property type="molecule type" value="Genomic_DNA"/>
</dbReference>
<dbReference type="Proteomes" id="UP000484842">
    <property type="component" value="Unassembled WGS sequence"/>
</dbReference>
<keyword evidence="5" id="KW-0378">Hydrolase</keyword>
<reference evidence="8 9" key="1">
    <citation type="submission" date="2019-10" db="EMBL/GenBank/DDBJ databases">
        <title>Deinococcus sp. isolated from soil.</title>
        <authorList>
            <person name="Li Y."/>
            <person name="Wang J."/>
        </authorList>
    </citation>
    <scope>NUCLEOTIDE SEQUENCE [LARGE SCALE GENOMIC DNA]</scope>
    <source>
        <strain evidence="8 9">SDU3-2</strain>
    </source>
</reference>
<dbReference type="GO" id="GO:0110001">
    <property type="term" value="C:toxin-antitoxin complex"/>
    <property type="evidence" value="ECO:0007669"/>
    <property type="project" value="InterPro"/>
</dbReference>
<dbReference type="Pfam" id="PF01934">
    <property type="entry name" value="HepT-like"/>
    <property type="match status" value="1"/>
</dbReference>
<evidence type="ECO:0000313" key="8">
    <source>
        <dbReference type="EMBL" id="MPY67272.1"/>
    </source>
</evidence>
<dbReference type="AlphaFoldDB" id="A0A7X1TSD5"/>
<keyword evidence="1" id="KW-0597">Phosphoprotein</keyword>
<sequence>MADGDDHRSDRKAWTGEHGRNDRADALHSGAVASPPPPLFPDLRLPTIAAVLRDGEAAWRAAGVSRVRVFGSVARGEADSSADIDLLLDFAGEMGLLDLMRAKEVFEDLLGRRVDVLTEGGLHPALRGEILADAVDVLEVPDPPPHSHRGKRWRWRVHDLLRALDRVTASTDGHTLASFLADERSQDAVLHNLLRLGEGTKYIPQSVQDRTPGVPWPRLRDIRNLLAHDYFGVDPRLVWHTARVELPALRPALQALADAPHDDFQP</sequence>
<keyword evidence="4" id="KW-0547">Nucleotide-binding</keyword>
<evidence type="ECO:0000256" key="1">
    <source>
        <dbReference type="ARBA" id="ARBA00022553"/>
    </source>
</evidence>
<dbReference type="SUPFAM" id="SSF81301">
    <property type="entry name" value="Nucleotidyltransferase"/>
    <property type="match status" value="1"/>
</dbReference>
<keyword evidence="2" id="KW-1277">Toxin-antitoxin system</keyword>
<feature type="domain" description="Polymerase nucleotidyl transferase" evidence="7">
    <location>
        <begin position="64"/>
        <end position="135"/>
    </location>
</feature>
<comment type="caution">
    <text evidence="8">The sequence shown here is derived from an EMBL/GenBank/DDBJ whole genome shotgun (WGS) entry which is preliminary data.</text>
</comment>
<dbReference type="GO" id="GO:0016779">
    <property type="term" value="F:nucleotidyltransferase activity"/>
    <property type="evidence" value="ECO:0007669"/>
    <property type="project" value="InterPro"/>
</dbReference>
<dbReference type="Gene3D" id="3.30.460.10">
    <property type="entry name" value="Beta Polymerase, domain 2"/>
    <property type="match status" value="1"/>
</dbReference>
<feature type="region of interest" description="Disordered" evidence="6">
    <location>
        <begin position="1"/>
        <end position="22"/>
    </location>
</feature>
<evidence type="ECO:0000256" key="5">
    <source>
        <dbReference type="ARBA" id="ARBA00022801"/>
    </source>
</evidence>
<evidence type="ECO:0000256" key="3">
    <source>
        <dbReference type="ARBA" id="ARBA00022722"/>
    </source>
</evidence>
<evidence type="ECO:0000259" key="7">
    <source>
        <dbReference type="Pfam" id="PF01909"/>
    </source>
</evidence>
<organism evidence="8 9">
    <name type="scientific">Deinococcus terrestris</name>
    <dbReference type="NCBI Taxonomy" id="2651870"/>
    <lineage>
        <taxon>Bacteria</taxon>
        <taxon>Thermotogati</taxon>
        <taxon>Deinococcota</taxon>
        <taxon>Deinococci</taxon>
        <taxon>Deinococcales</taxon>
        <taxon>Deinococcaceae</taxon>
        <taxon>Deinococcus</taxon>
    </lineage>
</organism>
<protein>
    <submittedName>
        <fullName evidence="8">DUF86 domain-containing protein</fullName>
    </submittedName>
</protein>
<name>A0A7X1TSD5_9DEIO</name>
<evidence type="ECO:0000256" key="6">
    <source>
        <dbReference type="SAM" id="MobiDB-lite"/>
    </source>
</evidence>